<comment type="pathway">
    <text evidence="1 8">Cofactor biosynthesis; (R)-pantothenate biosynthesis; (R)-pantothenate from (R)-pantoate and beta-alanine: step 1/1.</text>
</comment>
<comment type="subunit">
    <text evidence="8">Homodimer.</text>
</comment>
<keyword evidence="3 8" id="KW-0436">Ligase</keyword>
<comment type="catalytic activity">
    <reaction evidence="7 8">
        <text>(R)-pantoate + beta-alanine + ATP = (R)-pantothenate + AMP + diphosphate + H(+)</text>
        <dbReference type="Rhea" id="RHEA:10912"/>
        <dbReference type="ChEBI" id="CHEBI:15378"/>
        <dbReference type="ChEBI" id="CHEBI:15980"/>
        <dbReference type="ChEBI" id="CHEBI:29032"/>
        <dbReference type="ChEBI" id="CHEBI:30616"/>
        <dbReference type="ChEBI" id="CHEBI:33019"/>
        <dbReference type="ChEBI" id="CHEBI:57966"/>
        <dbReference type="ChEBI" id="CHEBI:456215"/>
        <dbReference type="EC" id="6.3.2.1"/>
    </reaction>
</comment>
<evidence type="ECO:0000256" key="7">
    <source>
        <dbReference type="ARBA" id="ARBA00048258"/>
    </source>
</evidence>
<feature type="binding site" evidence="8">
    <location>
        <position position="176"/>
    </location>
    <ligand>
        <name>ATP</name>
        <dbReference type="ChEBI" id="CHEBI:30616"/>
    </ligand>
</feature>
<comment type="subcellular location">
    <subcellularLocation>
        <location evidence="8">Cytoplasm</location>
    </subcellularLocation>
</comment>
<feature type="binding site" evidence="8">
    <location>
        <position position="153"/>
    </location>
    <ligand>
        <name>(R)-pantoate</name>
        <dbReference type="ChEBI" id="CHEBI:15980"/>
    </ligand>
</feature>
<dbReference type="InterPro" id="IPR042176">
    <property type="entry name" value="Pantoate_ligase_C"/>
</dbReference>
<dbReference type="PANTHER" id="PTHR21299">
    <property type="entry name" value="CYTIDYLATE KINASE/PANTOATE-BETA-ALANINE LIGASE"/>
    <property type="match status" value="1"/>
</dbReference>
<keyword evidence="4 8" id="KW-0566">Pantothenate biosynthesis</keyword>
<dbReference type="InterPro" id="IPR003721">
    <property type="entry name" value="Pantoate_ligase"/>
</dbReference>
<dbReference type="PANTHER" id="PTHR21299:SF1">
    <property type="entry name" value="PANTOATE--BETA-ALANINE LIGASE"/>
    <property type="match status" value="1"/>
</dbReference>
<name>A0A5M6DHX7_9BACT</name>
<reference evidence="10 11" key="1">
    <citation type="submission" date="2019-08" db="EMBL/GenBank/DDBJ databases">
        <authorList>
            <person name="Dhanesh K."/>
            <person name="Kumar G."/>
            <person name="Sasikala C."/>
            <person name="Venkata Ramana C."/>
        </authorList>
    </citation>
    <scope>NUCLEOTIDE SEQUENCE [LARGE SCALE GENOMIC DNA]</scope>
    <source>
        <strain evidence="10 11">JC645</strain>
    </source>
</reference>
<dbReference type="AlphaFoldDB" id="A0A5M6DHX7"/>
<dbReference type="EMBL" id="VWOX01000002">
    <property type="protein sequence ID" value="KAA5545850.1"/>
    <property type="molecule type" value="Genomic_DNA"/>
</dbReference>
<feature type="binding site" evidence="8">
    <location>
        <begin position="147"/>
        <end position="150"/>
    </location>
    <ligand>
        <name>ATP</name>
        <dbReference type="ChEBI" id="CHEBI:30616"/>
    </ligand>
</feature>
<dbReference type="EC" id="6.3.2.1" evidence="8"/>
<feature type="binding site" evidence="8">
    <location>
        <position position="61"/>
    </location>
    <ligand>
        <name>(R)-pantoate</name>
        <dbReference type="ChEBI" id="CHEBI:15980"/>
    </ligand>
</feature>
<dbReference type="UniPathway" id="UPA00028">
    <property type="reaction ID" value="UER00005"/>
</dbReference>
<feature type="binding site" evidence="8">
    <location>
        <position position="61"/>
    </location>
    <ligand>
        <name>beta-alanine</name>
        <dbReference type="ChEBI" id="CHEBI:57966"/>
    </ligand>
</feature>
<evidence type="ECO:0000256" key="6">
    <source>
        <dbReference type="ARBA" id="ARBA00022840"/>
    </source>
</evidence>
<feature type="binding site" evidence="8">
    <location>
        <begin position="30"/>
        <end position="37"/>
    </location>
    <ligand>
        <name>ATP</name>
        <dbReference type="ChEBI" id="CHEBI:30616"/>
    </ligand>
</feature>
<keyword evidence="5 8" id="KW-0547">Nucleotide-binding</keyword>
<keyword evidence="6 8" id="KW-0067">ATP-binding</keyword>
<evidence type="ECO:0000256" key="5">
    <source>
        <dbReference type="ARBA" id="ARBA00022741"/>
    </source>
</evidence>
<dbReference type="HAMAP" id="MF_00158">
    <property type="entry name" value="PanC"/>
    <property type="match status" value="1"/>
</dbReference>
<dbReference type="GO" id="GO:0015940">
    <property type="term" value="P:pantothenate biosynthetic process"/>
    <property type="evidence" value="ECO:0007669"/>
    <property type="project" value="UniProtKB-UniRule"/>
</dbReference>
<comment type="caution">
    <text evidence="10">The sequence shown here is derived from an EMBL/GenBank/DDBJ whole genome shotgun (WGS) entry which is preliminary data.</text>
</comment>
<dbReference type="GO" id="GO:0004592">
    <property type="term" value="F:pantoate-beta-alanine ligase activity"/>
    <property type="evidence" value="ECO:0007669"/>
    <property type="project" value="UniProtKB-UniRule"/>
</dbReference>
<sequence length="303" mass="33604">MKTLDNIDQARFFVTRLRRDQQTVGLVPTMGALHEGHLSLVAESVQKCDRTVATIFVNPTQFSPGEDLDKYPRTLAEDLRFLEAAGADAVFLPSTETMYPPGFSTMVRPPRVSEPLEGRHRPTHFEGVATVVLKLFNIVPASDAFFGLKDYQQYRVIEAMVRDFNLPIVLHGCEIVREPDGLAMSSRNRYLDPDQRVRARCVPRALRAAEQALSAGERDAEAINRKMQAILDGDDDSEGVDAIDYAMLADPITLEPLKTVGDHAVALIAAHVGTTRLIDNLRWKVPEEDDSQPATPTAKPLSE</sequence>
<dbReference type="GO" id="GO:0005524">
    <property type="term" value="F:ATP binding"/>
    <property type="evidence" value="ECO:0007669"/>
    <property type="project" value="UniProtKB-KW"/>
</dbReference>
<comment type="miscellaneous">
    <text evidence="8">The reaction proceeds by a bi uni uni bi ping pong mechanism.</text>
</comment>
<accession>A0A5M6DHX7</accession>
<keyword evidence="11" id="KW-1185">Reference proteome</keyword>
<dbReference type="Gene3D" id="3.30.1300.10">
    <property type="entry name" value="Pantoate-beta-alanine ligase, C-terminal domain"/>
    <property type="match status" value="1"/>
</dbReference>
<proteinExistence type="inferred from homology"/>
<dbReference type="Gene3D" id="3.40.50.620">
    <property type="entry name" value="HUPs"/>
    <property type="match status" value="1"/>
</dbReference>
<dbReference type="Proteomes" id="UP000324479">
    <property type="component" value="Unassembled WGS sequence"/>
</dbReference>
<dbReference type="CDD" id="cd00560">
    <property type="entry name" value="PanC"/>
    <property type="match status" value="1"/>
</dbReference>
<keyword evidence="8" id="KW-0963">Cytoplasm</keyword>
<dbReference type="InterPro" id="IPR014729">
    <property type="entry name" value="Rossmann-like_a/b/a_fold"/>
</dbReference>
<dbReference type="NCBIfam" id="TIGR00018">
    <property type="entry name" value="panC"/>
    <property type="match status" value="1"/>
</dbReference>
<evidence type="ECO:0000313" key="10">
    <source>
        <dbReference type="EMBL" id="KAA5545850.1"/>
    </source>
</evidence>
<evidence type="ECO:0000256" key="3">
    <source>
        <dbReference type="ARBA" id="ARBA00022598"/>
    </source>
</evidence>
<feature type="region of interest" description="Disordered" evidence="9">
    <location>
        <begin position="284"/>
        <end position="303"/>
    </location>
</feature>
<dbReference type="RefSeq" id="WP_150074660.1">
    <property type="nucleotide sequence ID" value="NZ_VWOX01000002.1"/>
</dbReference>
<dbReference type="GO" id="GO:0005829">
    <property type="term" value="C:cytosol"/>
    <property type="evidence" value="ECO:0007669"/>
    <property type="project" value="TreeGrafter"/>
</dbReference>
<organism evidence="10 11">
    <name type="scientific">Roseiconus nitratireducens</name>
    <dbReference type="NCBI Taxonomy" id="2605748"/>
    <lineage>
        <taxon>Bacteria</taxon>
        <taxon>Pseudomonadati</taxon>
        <taxon>Planctomycetota</taxon>
        <taxon>Planctomycetia</taxon>
        <taxon>Pirellulales</taxon>
        <taxon>Pirellulaceae</taxon>
        <taxon>Roseiconus</taxon>
    </lineage>
</organism>
<evidence type="ECO:0000256" key="1">
    <source>
        <dbReference type="ARBA" id="ARBA00004990"/>
    </source>
</evidence>
<feature type="active site" description="Proton donor" evidence="8">
    <location>
        <position position="37"/>
    </location>
</feature>
<dbReference type="SUPFAM" id="SSF52374">
    <property type="entry name" value="Nucleotidylyl transferase"/>
    <property type="match status" value="1"/>
</dbReference>
<comment type="function">
    <text evidence="8">Catalyzes the condensation of pantoate with beta-alanine in an ATP-dependent reaction via a pantoyl-adenylate intermediate.</text>
</comment>
<evidence type="ECO:0000256" key="9">
    <source>
        <dbReference type="SAM" id="MobiDB-lite"/>
    </source>
</evidence>
<feature type="binding site" evidence="8">
    <location>
        <begin position="184"/>
        <end position="187"/>
    </location>
    <ligand>
        <name>ATP</name>
        <dbReference type="ChEBI" id="CHEBI:30616"/>
    </ligand>
</feature>
<dbReference type="Pfam" id="PF02569">
    <property type="entry name" value="Pantoate_ligase"/>
    <property type="match status" value="1"/>
</dbReference>
<evidence type="ECO:0000256" key="2">
    <source>
        <dbReference type="ARBA" id="ARBA00009256"/>
    </source>
</evidence>
<comment type="similarity">
    <text evidence="2 8">Belongs to the pantothenate synthetase family.</text>
</comment>
<evidence type="ECO:0000313" key="11">
    <source>
        <dbReference type="Proteomes" id="UP000324479"/>
    </source>
</evidence>
<gene>
    <name evidence="8" type="primary">panC</name>
    <name evidence="10" type="ORF">FYK55_02710</name>
</gene>
<evidence type="ECO:0000256" key="4">
    <source>
        <dbReference type="ARBA" id="ARBA00022655"/>
    </source>
</evidence>
<evidence type="ECO:0000256" key="8">
    <source>
        <dbReference type="HAMAP-Rule" id="MF_00158"/>
    </source>
</evidence>
<protein>
    <recommendedName>
        <fullName evidence="8">Pantothenate synthetase</fullName>
        <shortName evidence="8">PS</shortName>
        <ecNumber evidence="8">6.3.2.1</ecNumber>
    </recommendedName>
    <alternativeName>
        <fullName evidence="8">Pantoate--beta-alanine ligase</fullName>
    </alternativeName>
    <alternativeName>
        <fullName evidence="8">Pantoate-activating enzyme</fullName>
    </alternativeName>
</protein>